<dbReference type="Pfam" id="PF02470">
    <property type="entry name" value="MlaD"/>
    <property type="match status" value="1"/>
</dbReference>
<evidence type="ECO:0000259" key="2">
    <source>
        <dbReference type="Pfam" id="PF02470"/>
    </source>
</evidence>
<dbReference type="EMBL" id="UOFX01000040">
    <property type="protein sequence ID" value="VAX08647.1"/>
    <property type="molecule type" value="Genomic_DNA"/>
</dbReference>
<sequence>MLHTRTMEILVGAFMAAGFVALFFLAMQVSNLSSMSGGDGYSVTARFDNIGGLKVRSSVAMAGVKVGRVTNISFDDTTYEAIVTITIDNNRKTIPDDTFAKIYTAGLLGEQYIGLDPGGSEKYLGEGDKISLTQSALILEDIIGQFLFSKAEEGDVGE</sequence>
<evidence type="ECO:0000313" key="3">
    <source>
        <dbReference type="EMBL" id="VAX08647.1"/>
    </source>
</evidence>
<evidence type="ECO:0000256" key="1">
    <source>
        <dbReference type="SAM" id="Phobius"/>
    </source>
</evidence>
<dbReference type="PANTHER" id="PTHR33371">
    <property type="entry name" value="INTERMEMBRANE PHOSPHOLIPID TRANSPORT SYSTEM BINDING PROTEIN MLAD-RELATED"/>
    <property type="match status" value="1"/>
</dbReference>
<dbReference type="AlphaFoldDB" id="A0A3B1BVE9"/>
<dbReference type="InterPro" id="IPR003399">
    <property type="entry name" value="Mce/MlaD"/>
</dbReference>
<name>A0A3B1BVE9_9ZZZZ</name>
<dbReference type="InterPro" id="IPR052336">
    <property type="entry name" value="MlaD_Phospholipid_Transporter"/>
</dbReference>
<dbReference type="NCBIfam" id="TIGR04430">
    <property type="entry name" value="OM_asym_MlaD"/>
    <property type="match status" value="1"/>
</dbReference>
<dbReference type="GO" id="GO:0005543">
    <property type="term" value="F:phospholipid binding"/>
    <property type="evidence" value="ECO:0007669"/>
    <property type="project" value="TreeGrafter"/>
</dbReference>
<keyword evidence="1" id="KW-0812">Transmembrane</keyword>
<keyword evidence="1" id="KW-0472">Membrane</keyword>
<feature type="transmembrane region" description="Helical" evidence="1">
    <location>
        <begin position="6"/>
        <end position="26"/>
    </location>
</feature>
<dbReference type="PANTHER" id="PTHR33371:SF4">
    <property type="entry name" value="INTERMEMBRANE PHOSPHOLIPID TRANSPORT SYSTEM BINDING PROTEIN MLAD"/>
    <property type="match status" value="1"/>
</dbReference>
<proteinExistence type="predicted"/>
<dbReference type="InterPro" id="IPR030970">
    <property type="entry name" value="ABC_MlaD"/>
</dbReference>
<feature type="domain" description="Mce/MlaD" evidence="2">
    <location>
        <begin position="39"/>
        <end position="118"/>
    </location>
</feature>
<keyword evidence="1" id="KW-1133">Transmembrane helix</keyword>
<reference evidence="3" key="1">
    <citation type="submission" date="2018-06" db="EMBL/GenBank/DDBJ databases">
        <authorList>
            <person name="Zhirakovskaya E."/>
        </authorList>
    </citation>
    <scope>NUCLEOTIDE SEQUENCE</scope>
</reference>
<accession>A0A3B1BVE9</accession>
<organism evidence="3">
    <name type="scientific">hydrothermal vent metagenome</name>
    <dbReference type="NCBI Taxonomy" id="652676"/>
    <lineage>
        <taxon>unclassified sequences</taxon>
        <taxon>metagenomes</taxon>
        <taxon>ecological metagenomes</taxon>
    </lineage>
</organism>
<protein>
    <submittedName>
        <fullName evidence="3">Phospholipid ABC transporter substrate-binding protein MlaD</fullName>
    </submittedName>
</protein>
<dbReference type="GO" id="GO:0005548">
    <property type="term" value="F:phospholipid transporter activity"/>
    <property type="evidence" value="ECO:0007669"/>
    <property type="project" value="TreeGrafter"/>
</dbReference>
<gene>
    <name evidence="3" type="ORF">MNBD_GAMMA26-2072</name>
</gene>